<feature type="region of interest" description="Disordered" evidence="1">
    <location>
        <begin position="1"/>
        <end position="45"/>
    </location>
</feature>
<proteinExistence type="predicted"/>
<reference evidence="2" key="1">
    <citation type="submission" date="2021-10" db="EMBL/GenBank/DDBJ databases">
        <title>Melipona bicolor Genome sequencing and assembly.</title>
        <authorList>
            <person name="Araujo N.S."/>
            <person name="Arias M.C."/>
        </authorList>
    </citation>
    <scope>NUCLEOTIDE SEQUENCE</scope>
    <source>
        <strain evidence="2">USP_2M_L1-L4_2017</strain>
        <tissue evidence="2">Whole body</tissue>
    </source>
</reference>
<evidence type="ECO:0000313" key="3">
    <source>
        <dbReference type="Proteomes" id="UP001177670"/>
    </source>
</evidence>
<keyword evidence="3" id="KW-1185">Reference proteome</keyword>
<name>A0AA40KSM5_9HYME</name>
<protein>
    <submittedName>
        <fullName evidence="2">Uncharacterized protein</fullName>
    </submittedName>
</protein>
<organism evidence="2 3">
    <name type="scientific">Melipona bicolor</name>
    <dbReference type="NCBI Taxonomy" id="60889"/>
    <lineage>
        <taxon>Eukaryota</taxon>
        <taxon>Metazoa</taxon>
        <taxon>Ecdysozoa</taxon>
        <taxon>Arthropoda</taxon>
        <taxon>Hexapoda</taxon>
        <taxon>Insecta</taxon>
        <taxon>Pterygota</taxon>
        <taxon>Neoptera</taxon>
        <taxon>Endopterygota</taxon>
        <taxon>Hymenoptera</taxon>
        <taxon>Apocrita</taxon>
        <taxon>Aculeata</taxon>
        <taxon>Apoidea</taxon>
        <taxon>Anthophila</taxon>
        <taxon>Apidae</taxon>
        <taxon>Melipona</taxon>
    </lineage>
</organism>
<feature type="compositionally biased region" description="Basic and acidic residues" evidence="1">
    <location>
        <begin position="1"/>
        <end position="17"/>
    </location>
</feature>
<dbReference type="EMBL" id="JAHYIQ010000006">
    <property type="protein sequence ID" value="KAK1131262.1"/>
    <property type="molecule type" value="Genomic_DNA"/>
</dbReference>
<dbReference type="AlphaFoldDB" id="A0AA40KSM5"/>
<evidence type="ECO:0000256" key="1">
    <source>
        <dbReference type="SAM" id="MobiDB-lite"/>
    </source>
</evidence>
<comment type="caution">
    <text evidence="2">The sequence shown here is derived from an EMBL/GenBank/DDBJ whole genome shotgun (WGS) entry which is preliminary data.</text>
</comment>
<accession>A0AA40KSM5</accession>
<dbReference type="Proteomes" id="UP001177670">
    <property type="component" value="Unassembled WGS sequence"/>
</dbReference>
<sequence>MQRLPPRDKPSGSREEGEGQGFPPELLHLPGVSEADEHRRGALRPGRQQVRLQAGLPVGQAAAGHASRARSSW</sequence>
<gene>
    <name evidence="2" type="ORF">K0M31_017550</name>
</gene>
<evidence type="ECO:0000313" key="2">
    <source>
        <dbReference type="EMBL" id="KAK1131262.1"/>
    </source>
</evidence>